<comment type="caution">
    <text evidence="2">The sequence shown here is derived from an EMBL/GenBank/DDBJ whole genome shotgun (WGS) entry which is preliminary data.</text>
</comment>
<protein>
    <recommendedName>
        <fullName evidence="4">RGS domain-containing protein</fullName>
    </recommendedName>
</protein>
<dbReference type="InterPro" id="IPR044926">
    <property type="entry name" value="RGS_subdomain_2"/>
</dbReference>
<dbReference type="AlphaFoldDB" id="A0A2T9Y814"/>
<evidence type="ECO:0000256" key="1">
    <source>
        <dbReference type="SAM" id="Phobius"/>
    </source>
</evidence>
<feature type="transmembrane region" description="Helical" evidence="1">
    <location>
        <begin position="116"/>
        <end position="134"/>
    </location>
</feature>
<keyword evidence="1" id="KW-0472">Membrane</keyword>
<dbReference type="Proteomes" id="UP000245383">
    <property type="component" value="Unassembled WGS sequence"/>
</dbReference>
<dbReference type="OrthoDB" id="196547at2759"/>
<feature type="transmembrane region" description="Helical" evidence="1">
    <location>
        <begin position="213"/>
        <end position="230"/>
    </location>
</feature>
<evidence type="ECO:0000313" key="2">
    <source>
        <dbReference type="EMBL" id="PVU88481.1"/>
    </source>
</evidence>
<keyword evidence="1" id="KW-1133">Transmembrane helix</keyword>
<sequence length="607" mass="68739">MPLIPDIISDLILPPFPNTKNVSHIASVSITHDTPITDSLNANHSNVSSSPSFLGLIKRNGPTILSPIEGFEKIQTIKQIFWFSFMSIWIIFFISTTILYFKLLRNTAEFKFKSKAMTLVVSLNGLIYTTHLMVEEALVTKYPCFLRIWFGYCFIFIYAFSLLIRGISYISHISTIRYKNELSVLLSQNSRGINESQLTHATSFKNKPVFYKYIRLISNSNIAGYFSTYTAYSLSPISYTCPAGISAPTILIYIVLYALCAAFIPIITLSSGSKDAYGIRNELISTMTISTFGILALTLYNQLVPLKYLVYATGFIFTLPIFFLQHIFIIVMPVVNFMINKKHTVGKADLNSTNSTKKEQFESLLSYPAGFSRLNQAALETFCPENVEFLKDYQLLKYCVCSYIFRESADAIKYKDSEATETKSIGKNSVYRMDVSLPHLDKIKQLQGSSSSTDEDIEINYKTYQSSLYVDAIGGTDDFDVEFDIQMEHLIGGDIIPPLPITISDSVYTLGLMLDLNLINQSENKRDKNIPKFTLIPNKLIGEFIKFYLKYLEQDTLLAVNVPVKILAPIQATIRNRRFTLGMFDEALQEVLSILYTNTYPVMLKTL</sequence>
<dbReference type="STRING" id="133385.A0A2T9Y814"/>
<evidence type="ECO:0000313" key="3">
    <source>
        <dbReference type="Proteomes" id="UP000245383"/>
    </source>
</evidence>
<evidence type="ECO:0008006" key="4">
    <source>
        <dbReference type="Google" id="ProtNLM"/>
    </source>
</evidence>
<keyword evidence="1" id="KW-0812">Transmembrane</keyword>
<dbReference type="InterPro" id="IPR036305">
    <property type="entry name" value="RGS_sf"/>
</dbReference>
<gene>
    <name evidence="2" type="ORF">BB561_005827</name>
</gene>
<feature type="transmembrane region" description="Helical" evidence="1">
    <location>
        <begin position="80"/>
        <end position="104"/>
    </location>
</feature>
<feature type="transmembrane region" description="Helical" evidence="1">
    <location>
        <begin position="250"/>
        <end position="271"/>
    </location>
</feature>
<organism evidence="2 3">
    <name type="scientific">Smittium simulii</name>
    <dbReference type="NCBI Taxonomy" id="133385"/>
    <lineage>
        <taxon>Eukaryota</taxon>
        <taxon>Fungi</taxon>
        <taxon>Fungi incertae sedis</taxon>
        <taxon>Zoopagomycota</taxon>
        <taxon>Kickxellomycotina</taxon>
        <taxon>Harpellomycetes</taxon>
        <taxon>Harpellales</taxon>
        <taxon>Legeriomycetaceae</taxon>
        <taxon>Smittium</taxon>
    </lineage>
</organism>
<proteinExistence type="predicted"/>
<feature type="transmembrane region" description="Helical" evidence="1">
    <location>
        <begin position="146"/>
        <end position="167"/>
    </location>
</feature>
<name>A0A2T9Y814_9FUNG</name>
<feature type="transmembrane region" description="Helical" evidence="1">
    <location>
        <begin position="309"/>
        <end position="335"/>
    </location>
</feature>
<dbReference type="Gene3D" id="1.10.167.10">
    <property type="entry name" value="Regulator of G-protein Signalling 4, domain 2"/>
    <property type="match status" value="1"/>
</dbReference>
<dbReference type="SUPFAM" id="SSF48097">
    <property type="entry name" value="Regulator of G-protein signaling, RGS"/>
    <property type="match status" value="1"/>
</dbReference>
<reference evidence="2 3" key="1">
    <citation type="journal article" date="2018" name="MBio">
        <title>Comparative Genomics Reveals the Core Gene Toolbox for the Fungus-Insect Symbiosis.</title>
        <authorList>
            <person name="Wang Y."/>
            <person name="Stata M."/>
            <person name="Wang W."/>
            <person name="Stajich J.E."/>
            <person name="White M.M."/>
            <person name="Moncalvo J.M."/>
        </authorList>
    </citation>
    <scope>NUCLEOTIDE SEQUENCE [LARGE SCALE GENOMIC DNA]</scope>
    <source>
        <strain evidence="2 3">SWE-8-4</strain>
    </source>
</reference>
<feature type="transmembrane region" description="Helical" evidence="1">
    <location>
        <begin position="283"/>
        <end position="303"/>
    </location>
</feature>
<keyword evidence="3" id="KW-1185">Reference proteome</keyword>
<accession>A0A2T9Y814</accession>
<dbReference type="EMBL" id="MBFR01000383">
    <property type="protein sequence ID" value="PVU88481.1"/>
    <property type="molecule type" value="Genomic_DNA"/>
</dbReference>